<dbReference type="Pfam" id="PF02230">
    <property type="entry name" value="Abhydrolase_2"/>
    <property type="match status" value="1"/>
</dbReference>
<dbReference type="InterPro" id="IPR029058">
    <property type="entry name" value="AB_hydrolase_fold"/>
</dbReference>
<dbReference type="EMBL" id="LAQU01000012">
    <property type="protein sequence ID" value="KKB63168.1"/>
    <property type="molecule type" value="Genomic_DNA"/>
</dbReference>
<dbReference type="OrthoDB" id="9801763at2"/>
<comment type="caution">
    <text evidence="5">The sequence shown here is derived from an EMBL/GenBank/DDBJ whole genome shotgun (WGS) entry which is preliminary data.</text>
</comment>
<evidence type="ECO:0000313" key="5">
    <source>
        <dbReference type="EMBL" id="KKB63168.1"/>
    </source>
</evidence>
<reference evidence="5 6" key="1">
    <citation type="submission" date="2015-03" db="EMBL/GenBank/DDBJ databases">
        <title>Draft Genome Sequence of Burkholderia andropogonis type strain ICMP2807, isolated from Sorghum bicolor.</title>
        <authorList>
            <person name="Lopes-Santos L."/>
            <person name="Castro D.B."/>
            <person name="Ottoboni L.M."/>
            <person name="Park D."/>
            <person name="Weirc B.S."/>
            <person name="Destefano S.A."/>
        </authorList>
    </citation>
    <scope>NUCLEOTIDE SEQUENCE [LARGE SCALE GENOMIC DNA]</scope>
    <source>
        <strain evidence="5 6">ICMP2807</strain>
    </source>
</reference>
<evidence type="ECO:0000259" key="4">
    <source>
        <dbReference type="Pfam" id="PF02230"/>
    </source>
</evidence>
<organism evidence="5 6">
    <name type="scientific">Robbsia andropogonis</name>
    <dbReference type="NCBI Taxonomy" id="28092"/>
    <lineage>
        <taxon>Bacteria</taxon>
        <taxon>Pseudomonadati</taxon>
        <taxon>Pseudomonadota</taxon>
        <taxon>Betaproteobacteria</taxon>
        <taxon>Burkholderiales</taxon>
        <taxon>Burkholderiaceae</taxon>
        <taxon>Robbsia</taxon>
    </lineage>
</organism>
<keyword evidence="6" id="KW-1185">Reference proteome</keyword>
<dbReference type="STRING" id="28092.WM40_13060"/>
<name>A0A0F5JZB8_9BURK</name>
<dbReference type="Gene3D" id="3.40.50.1820">
    <property type="entry name" value="alpha/beta hydrolase"/>
    <property type="match status" value="1"/>
</dbReference>
<evidence type="ECO:0000313" key="6">
    <source>
        <dbReference type="Proteomes" id="UP000033618"/>
    </source>
</evidence>
<keyword evidence="2" id="KW-0378">Hydrolase</keyword>
<protein>
    <submittedName>
        <fullName evidence="5">Carboxylesterase</fullName>
    </submittedName>
</protein>
<feature type="region of interest" description="Disordered" evidence="3">
    <location>
        <begin position="1"/>
        <end position="23"/>
    </location>
</feature>
<dbReference type="GO" id="GO:0016787">
    <property type="term" value="F:hydrolase activity"/>
    <property type="evidence" value="ECO:0007669"/>
    <property type="project" value="UniProtKB-KW"/>
</dbReference>
<feature type="domain" description="Phospholipase/carboxylesterase/thioesterase" evidence="4">
    <location>
        <begin position="29"/>
        <end position="229"/>
    </location>
</feature>
<accession>A0A0F5JZB8</accession>
<dbReference type="PATRIC" id="fig|28092.6.peg.3071"/>
<comment type="similarity">
    <text evidence="1">Belongs to the AB hydrolase superfamily. AB hydrolase 2 family.</text>
</comment>
<proteinExistence type="inferred from homology"/>
<feature type="compositionally biased region" description="Low complexity" evidence="3">
    <location>
        <begin position="1"/>
        <end position="14"/>
    </location>
</feature>
<dbReference type="RefSeq" id="WP_024903042.1">
    <property type="nucleotide sequence ID" value="NZ_CADFGU010000002.1"/>
</dbReference>
<gene>
    <name evidence="5" type="ORF">WM40_13060</name>
</gene>
<dbReference type="PANTHER" id="PTHR10655">
    <property type="entry name" value="LYSOPHOSPHOLIPASE-RELATED"/>
    <property type="match status" value="1"/>
</dbReference>
<dbReference type="SUPFAM" id="SSF53474">
    <property type="entry name" value="alpha/beta-Hydrolases"/>
    <property type="match status" value="1"/>
</dbReference>
<evidence type="ECO:0000256" key="3">
    <source>
        <dbReference type="SAM" id="MobiDB-lite"/>
    </source>
</evidence>
<dbReference type="InterPro" id="IPR003140">
    <property type="entry name" value="PLipase/COase/thioEstase"/>
</dbReference>
<sequence length="236" mass="25391">MSSSAHSDSAASPSLDHEPPIEIETGANPGASVIWLHGLGADGSDFVPIVPELRLPEHLAVRFIFPHARRMPVTWNNGHVMRAWYDIVSVDDDKRHADEAGVRASRDAVRAWIKREEARGIPATRIIVAGFSQGGAIAYTTGMTHPEPLGGILALSTYVPIPSIIAEEGRSGSESTPVFAAHGSDDAVVPMPLGERACGIVRDAGHPLRWETYPMGHSVHPREIADIGAWLIERLG</sequence>
<dbReference type="PANTHER" id="PTHR10655:SF17">
    <property type="entry name" value="LYSOPHOSPHOLIPASE-LIKE PROTEIN 1"/>
    <property type="match status" value="1"/>
</dbReference>
<dbReference type="InterPro" id="IPR050565">
    <property type="entry name" value="LYPA1-2/EST-like"/>
</dbReference>
<dbReference type="Proteomes" id="UP000033618">
    <property type="component" value="Unassembled WGS sequence"/>
</dbReference>
<dbReference type="AlphaFoldDB" id="A0A0F5JZB8"/>
<evidence type="ECO:0000256" key="1">
    <source>
        <dbReference type="ARBA" id="ARBA00006499"/>
    </source>
</evidence>
<evidence type="ECO:0000256" key="2">
    <source>
        <dbReference type="ARBA" id="ARBA00022801"/>
    </source>
</evidence>